<feature type="coiled-coil region" evidence="1">
    <location>
        <begin position="304"/>
        <end position="389"/>
    </location>
</feature>
<sequence>MKIKSVKITGFRAFEKEADSTFDFTSNGEIMNFASIYAPNGFGKTSFYDAVEWAVTHKIQRFDRMVDFEKVRKDNDAPLLLNKASLSGKVIVETSLNSFENVINKKKVYKYNEKPVNEYFQNQILTQDLIDAFLKEEKADKRYENFIEIDDSLKKYDAIYKKINRLLEYIKEERKSLESKKSEEEKSLQTEIDFEQEFKKFDEINEVISYLKKEDENIDFINQHSFNPTSYDNLSRNIDVRLLSLEEELIKAKLRIDTITLARDGEEIEDNELNGGILSYLDNRNKILKLDEQSKELDQIILWFEQQERLNNELSLNNENVKIEQNRLQRTLNIEKQFESFLATKIEIAALEKNIDELKNKSLVAKGEKLDSEKEKNDATIKLNELKNSLVRNQSILNNIPTQKEQLQATSPIILELEKKIGDLSKLIVSGEKKLNDSKEILDQFGYYENRINDDIELLLEFNLFKEHKELITSYIEGSKKLKDLKSNIDDVQSKIDSQNHFNQELKEFINTGLELVNKSESSDCPLCNHDYDSFEKLSESILSNKLIDSKLKIYLAAKNDNEIELNNLVIKLSSNKEQIGNTFSALKQPYLSEQKVTQNTINKLVLERKEKLNDLNKNQLTLQELLLFFGDQQTPDELPAKIQEDVFEIEKQLLDRNKLLDTIASKVFNIDSLLKTYEENIKISENNLVKLRSSIDYEEVRNFFIEALNSNNFEKSILLERITSIQLIIRDIVVKIEGLNLSLSEINTKLSNYTITNEEYIKKKELVKNTKNLALRIYDNYENYILSEFGIELTGKDKAEIEKEFLDLIEKQKEVEKLIENKKEKFKITRILNDACIKATESKKVQDRIEEINNSLKELDDAEGKLNIERGSLKSFLKNTIEAYFYTPLINAIYEKIDPHPDYKSIEFECDFAENKPRLQIYTWSSNEKGQKVRSVPSLYFSTAQVNILSLSIFLARALKTKDPATKEPVNCIFIDDPIQSMDSINILSFIDLFRGITLSLDKQLIVSTHEENFHLLLKKKIPSDLFKSKFLEFETFGKLKTN</sequence>
<evidence type="ECO:0000313" key="2">
    <source>
        <dbReference type="EMBL" id="MDI5896019.1"/>
    </source>
</evidence>
<dbReference type="InterPro" id="IPR027417">
    <property type="entry name" value="P-loop_NTPase"/>
</dbReference>
<reference evidence="2 3" key="1">
    <citation type="submission" date="2023-04" db="EMBL/GenBank/DDBJ databases">
        <title>Two novel species of Flavobacterium.</title>
        <authorList>
            <person name="Liu Q."/>
            <person name="Xin Y.-H."/>
        </authorList>
    </citation>
    <scope>NUCLEOTIDE SEQUENCE [LARGE SCALE GENOMIC DNA]</scope>
    <source>
        <strain evidence="2 3">LB1P51</strain>
    </source>
</reference>
<accession>A0ABT6VCU8</accession>
<dbReference type="PANTHER" id="PTHR32114">
    <property type="entry name" value="ABC TRANSPORTER ABCH.3"/>
    <property type="match status" value="1"/>
</dbReference>
<comment type="caution">
    <text evidence="2">The sequence shown here is derived from an EMBL/GenBank/DDBJ whole genome shotgun (WGS) entry which is preliminary data.</text>
</comment>
<keyword evidence="3" id="KW-1185">Reference proteome</keyword>
<dbReference type="EMBL" id="JASCRZ010000007">
    <property type="protein sequence ID" value="MDI5896019.1"/>
    <property type="molecule type" value="Genomic_DNA"/>
</dbReference>
<evidence type="ECO:0000313" key="3">
    <source>
        <dbReference type="Proteomes" id="UP001243403"/>
    </source>
</evidence>
<dbReference type="PANTHER" id="PTHR32114:SF2">
    <property type="entry name" value="ABC TRANSPORTER ABCH.3"/>
    <property type="match status" value="1"/>
</dbReference>
<proteinExistence type="predicted"/>
<dbReference type="RefSeq" id="WP_282718450.1">
    <property type="nucleotide sequence ID" value="NZ_JASCRZ010000007.1"/>
</dbReference>
<dbReference type="Proteomes" id="UP001243403">
    <property type="component" value="Unassembled WGS sequence"/>
</dbReference>
<name>A0ABT6VCU8_9FLAO</name>
<dbReference type="SUPFAM" id="SSF52540">
    <property type="entry name" value="P-loop containing nucleoside triphosphate hydrolases"/>
    <property type="match status" value="1"/>
</dbReference>
<evidence type="ECO:0000256" key="1">
    <source>
        <dbReference type="SAM" id="Coils"/>
    </source>
</evidence>
<dbReference type="Gene3D" id="3.40.50.300">
    <property type="entry name" value="P-loop containing nucleotide triphosphate hydrolases"/>
    <property type="match status" value="2"/>
</dbReference>
<feature type="coiled-coil region" evidence="1">
    <location>
        <begin position="160"/>
        <end position="187"/>
    </location>
</feature>
<keyword evidence="1" id="KW-0175">Coiled coil</keyword>
<protein>
    <submittedName>
        <fullName evidence="2">AAA family ATPase</fullName>
    </submittedName>
</protein>
<organism evidence="2 3">
    <name type="scientific">Flavobacterium algoritolerans</name>
    <dbReference type="NCBI Taxonomy" id="3041254"/>
    <lineage>
        <taxon>Bacteria</taxon>
        <taxon>Pseudomonadati</taxon>
        <taxon>Bacteroidota</taxon>
        <taxon>Flavobacteriia</taxon>
        <taxon>Flavobacteriales</taxon>
        <taxon>Flavobacteriaceae</taxon>
        <taxon>Flavobacterium</taxon>
    </lineage>
</organism>
<feature type="coiled-coil region" evidence="1">
    <location>
        <begin position="843"/>
        <end position="870"/>
    </location>
</feature>
<gene>
    <name evidence="2" type="ORF">QLS65_14070</name>
</gene>